<keyword evidence="5" id="KW-1133">Transmembrane helix</keyword>
<feature type="compositionally biased region" description="Low complexity" evidence="4">
    <location>
        <begin position="70"/>
        <end position="85"/>
    </location>
</feature>
<feature type="region of interest" description="Disordered" evidence="4">
    <location>
        <begin position="1"/>
        <end position="41"/>
    </location>
</feature>
<evidence type="ECO:0000256" key="5">
    <source>
        <dbReference type="SAM" id="Phobius"/>
    </source>
</evidence>
<sequence>MTRLAPAFRRPSSKGRPADAGFAGSPPSGTPVPDRQSKARAAPLAAVSLAAVPLIAALLLAPAGTGHAQEAAVDPAPDAAAGAAAPEEETKPAGVRYEVEFAGVEDDGLRNTLRDASTLVELKDDPPPSLLGLERRADNDRDRLQAALRSVGYYDARLDIRIGNAPAEAQGGAQAAAPEASPQGAVPPPADGAVAGQPVKVTIAVTPGPIYHFNTIAVQGVGGSALPKEVATDGLGLVKGGPALAQKVLDAEGELIGRLSKRGYAFAKAADREVVVDHAERTMDVSYTVDPGPLVHYGATRIEGLDKVDEDLVRGRLAWKEGQVFDPSATDQARQDIAALQVFDTVRVRLADQPGPDGVTPVIVNVSERKRRFIGAGLTYSTQDGIGTNAYWGHRNLFGGAERLRVGVDIARVAGSSGGTASSGNNLPDLRFSVDFTKPDFLALKQSLKVSFAVVNDQPPAYSRVASELAVKLERPLTDQLTISYGVSGERGRVETEDRTYQTAFIGVPLGAAWNGTDNLLNPTSGQRASLQLTPWFPVGGDSDSPFTTVLLNGSTYYDFGNEGRYVAAARIGLGSILGSSLSQIPPDHRFYAGGGGSVRGYGFQKAGPRDRFHDPSGGRSLLELGAELRIKVTETIGVVPFVDAGTVYDSAYPDFSEPLRVGAGVGVRYYTDFGPLRVDVGFPLNPASGDARWQLYLSLGQAF</sequence>
<dbReference type="Pfam" id="PF01103">
    <property type="entry name" value="Omp85"/>
    <property type="match status" value="1"/>
</dbReference>
<feature type="domain" description="POTRA" evidence="7">
    <location>
        <begin position="297"/>
        <end position="369"/>
    </location>
</feature>
<dbReference type="Proteomes" id="UP001244552">
    <property type="component" value="Unassembled WGS sequence"/>
</dbReference>
<dbReference type="InterPro" id="IPR000184">
    <property type="entry name" value="Bac_surfAg_D15"/>
</dbReference>
<evidence type="ECO:0000256" key="4">
    <source>
        <dbReference type="SAM" id="MobiDB-lite"/>
    </source>
</evidence>
<organism evidence="8 9">
    <name type="scientific">Azospirillum picis</name>
    <dbReference type="NCBI Taxonomy" id="488438"/>
    <lineage>
        <taxon>Bacteria</taxon>
        <taxon>Pseudomonadati</taxon>
        <taxon>Pseudomonadota</taxon>
        <taxon>Alphaproteobacteria</taxon>
        <taxon>Rhodospirillales</taxon>
        <taxon>Azospirillaceae</taxon>
        <taxon>Azospirillum</taxon>
    </lineage>
</organism>
<feature type="domain" description="POTRA" evidence="7">
    <location>
        <begin position="213"/>
        <end position="292"/>
    </location>
</feature>
<feature type="region of interest" description="Disordered" evidence="4">
    <location>
        <begin position="171"/>
        <end position="192"/>
    </location>
</feature>
<feature type="compositionally biased region" description="Low complexity" evidence="4">
    <location>
        <begin position="171"/>
        <end position="184"/>
    </location>
</feature>
<keyword evidence="3 5" id="KW-0472">Membrane</keyword>
<dbReference type="Gene3D" id="3.10.20.310">
    <property type="entry name" value="membrane protein fhac"/>
    <property type="match status" value="2"/>
</dbReference>
<keyword evidence="9" id="KW-1185">Reference proteome</keyword>
<evidence type="ECO:0000259" key="7">
    <source>
        <dbReference type="Pfam" id="PF07244"/>
    </source>
</evidence>
<protein>
    <submittedName>
        <fullName evidence="8">Translocation and assembly module TamA</fullName>
    </submittedName>
</protein>
<feature type="region of interest" description="Disordered" evidence="4">
    <location>
        <begin position="70"/>
        <end position="94"/>
    </location>
</feature>
<feature type="domain" description="Bacterial surface antigen (D15)" evidence="6">
    <location>
        <begin position="396"/>
        <end position="704"/>
    </location>
</feature>
<reference evidence="8 9" key="1">
    <citation type="submission" date="2023-07" db="EMBL/GenBank/DDBJ databases">
        <title>Genomic Encyclopedia of Type Strains, Phase IV (KMG-IV): sequencing the most valuable type-strain genomes for metagenomic binning, comparative biology and taxonomic classification.</title>
        <authorList>
            <person name="Goeker M."/>
        </authorList>
    </citation>
    <scope>NUCLEOTIDE SEQUENCE [LARGE SCALE GENOMIC DNA]</scope>
    <source>
        <strain evidence="8 9">DSM 19922</strain>
    </source>
</reference>
<dbReference type="InterPro" id="IPR010827">
    <property type="entry name" value="BamA/TamA_POTRA"/>
</dbReference>
<dbReference type="RefSeq" id="WP_209990251.1">
    <property type="nucleotide sequence ID" value="NZ_JAGINO010000033.1"/>
</dbReference>
<evidence type="ECO:0000256" key="1">
    <source>
        <dbReference type="ARBA" id="ARBA00004370"/>
    </source>
</evidence>
<keyword evidence="2" id="KW-1134">Transmembrane beta strand</keyword>
<comment type="caution">
    <text evidence="8">The sequence shown here is derived from an EMBL/GenBank/DDBJ whole genome shotgun (WGS) entry which is preliminary data.</text>
</comment>
<dbReference type="EMBL" id="JAUSVU010000033">
    <property type="protein sequence ID" value="MDQ0536863.1"/>
    <property type="molecule type" value="Genomic_DNA"/>
</dbReference>
<evidence type="ECO:0000259" key="6">
    <source>
        <dbReference type="Pfam" id="PF01103"/>
    </source>
</evidence>
<evidence type="ECO:0000313" key="9">
    <source>
        <dbReference type="Proteomes" id="UP001244552"/>
    </source>
</evidence>
<comment type="subcellular location">
    <subcellularLocation>
        <location evidence="1">Membrane</location>
    </subcellularLocation>
</comment>
<proteinExistence type="predicted"/>
<dbReference type="PANTHER" id="PTHR12815">
    <property type="entry name" value="SORTING AND ASSEMBLY MACHINERY SAMM50 PROTEIN FAMILY MEMBER"/>
    <property type="match status" value="1"/>
</dbReference>
<accession>A0ABU0MTP8</accession>
<feature type="transmembrane region" description="Helical" evidence="5">
    <location>
        <begin position="41"/>
        <end position="61"/>
    </location>
</feature>
<dbReference type="Gene3D" id="2.40.160.50">
    <property type="entry name" value="membrane protein fhac: a member of the omp85/tpsb transporter family"/>
    <property type="match status" value="1"/>
</dbReference>
<evidence type="ECO:0000313" key="8">
    <source>
        <dbReference type="EMBL" id="MDQ0536863.1"/>
    </source>
</evidence>
<gene>
    <name evidence="8" type="ORF">QO018_005761</name>
</gene>
<dbReference type="InterPro" id="IPR039910">
    <property type="entry name" value="D15-like"/>
</dbReference>
<keyword evidence="5" id="KW-0812">Transmembrane</keyword>
<evidence type="ECO:0000256" key="2">
    <source>
        <dbReference type="ARBA" id="ARBA00022452"/>
    </source>
</evidence>
<dbReference type="PANTHER" id="PTHR12815:SF42">
    <property type="entry name" value="BACTERIAL SURFACE ANTIGEN (D15) DOMAIN-CONTAINING PROTEIN"/>
    <property type="match status" value="1"/>
</dbReference>
<dbReference type="Pfam" id="PF07244">
    <property type="entry name" value="POTRA"/>
    <property type="match status" value="2"/>
</dbReference>
<evidence type="ECO:0000256" key="3">
    <source>
        <dbReference type="ARBA" id="ARBA00023136"/>
    </source>
</evidence>
<name>A0ABU0MTP8_9PROT</name>